<dbReference type="CDD" id="cd13132">
    <property type="entry name" value="MATE_eukaryotic"/>
    <property type="match status" value="2"/>
</dbReference>
<dbReference type="EMBL" id="JADBGQ010000001">
    <property type="protein sequence ID" value="KAG5415643.1"/>
    <property type="molecule type" value="Genomic_DNA"/>
</dbReference>
<protein>
    <recommendedName>
        <fullName evidence="7">Protein DETOXIFICATION</fullName>
    </recommendedName>
    <alternativeName>
        <fullName evidence="7">Multidrug and toxic compound extrusion protein</fullName>
    </alternativeName>
</protein>
<evidence type="ECO:0000256" key="4">
    <source>
        <dbReference type="ARBA" id="ARBA00022692"/>
    </source>
</evidence>
<feature type="transmembrane region" description="Helical" evidence="7">
    <location>
        <begin position="50"/>
        <end position="71"/>
    </location>
</feature>
<keyword evidence="3" id="KW-0813">Transport</keyword>
<dbReference type="InterPro" id="IPR002528">
    <property type="entry name" value="MATE_fam"/>
</dbReference>
<feature type="transmembrane region" description="Helical" evidence="7">
    <location>
        <begin position="894"/>
        <end position="914"/>
    </location>
</feature>
<comment type="caution">
    <text evidence="9">The sequence shown here is derived from an EMBL/GenBank/DDBJ whole genome shotgun (WGS) entry which is preliminary data.</text>
</comment>
<dbReference type="Proteomes" id="UP000823674">
    <property type="component" value="Chromosome A01"/>
</dbReference>
<feature type="region of interest" description="Disordered" evidence="8">
    <location>
        <begin position="536"/>
        <end position="563"/>
    </location>
</feature>
<organism evidence="9 10">
    <name type="scientific">Brassica rapa subsp. trilocularis</name>
    <dbReference type="NCBI Taxonomy" id="1813537"/>
    <lineage>
        <taxon>Eukaryota</taxon>
        <taxon>Viridiplantae</taxon>
        <taxon>Streptophyta</taxon>
        <taxon>Embryophyta</taxon>
        <taxon>Tracheophyta</taxon>
        <taxon>Spermatophyta</taxon>
        <taxon>Magnoliopsida</taxon>
        <taxon>eudicotyledons</taxon>
        <taxon>Gunneridae</taxon>
        <taxon>Pentapetalae</taxon>
        <taxon>rosids</taxon>
        <taxon>malvids</taxon>
        <taxon>Brassicales</taxon>
        <taxon>Brassicaceae</taxon>
        <taxon>Brassiceae</taxon>
        <taxon>Brassica</taxon>
    </lineage>
</organism>
<evidence type="ECO:0000256" key="1">
    <source>
        <dbReference type="ARBA" id="ARBA00004141"/>
    </source>
</evidence>
<feature type="transmembrane region" description="Helical" evidence="7">
    <location>
        <begin position="396"/>
        <end position="418"/>
    </location>
</feature>
<reference evidence="9 10" key="1">
    <citation type="submission" date="2021-03" db="EMBL/GenBank/DDBJ databases">
        <authorList>
            <person name="King G.J."/>
            <person name="Bancroft I."/>
            <person name="Baten A."/>
            <person name="Bloomfield J."/>
            <person name="Borpatragohain P."/>
            <person name="He Z."/>
            <person name="Irish N."/>
            <person name="Irwin J."/>
            <person name="Liu K."/>
            <person name="Mauleon R.P."/>
            <person name="Moore J."/>
            <person name="Morris R."/>
            <person name="Ostergaard L."/>
            <person name="Wang B."/>
            <person name="Wells R."/>
        </authorList>
    </citation>
    <scope>NUCLEOTIDE SEQUENCE [LARGE SCALE GENOMIC DNA]</scope>
    <source>
        <strain evidence="9">R-o-18</strain>
        <tissue evidence="9">Leaf</tissue>
    </source>
</reference>
<feature type="transmembrane region" description="Helical" evidence="7">
    <location>
        <begin position="732"/>
        <end position="753"/>
    </location>
</feature>
<feature type="transmembrane region" description="Helical" evidence="7">
    <location>
        <begin position="657"/>
        <end position="681"/>
    </location>
</feature>
<feature type="transmembrane region" description="Helical" evidence="7">
    <location>
        <begin position="331"/>
        <end position="353"/>
    </location>
</feature>
<evidence type="ECO:0000256" key="3">
    <source>
        <dbReference type="ARBA" id="ARBA00022448"/>
    </source>
</evidence>
<keyword evidence="6 7" id="KW-0472">Membrane</keyword>
<feature type="transmembrane region" description="Helical" evidence="7">
    <location>
        <begin position="854"/>
        <end position="874"/>
    </location>
</feature>
<evidence type="ECO:0000256" key="6">
    <source>
        <dbReference type="ARBA" id="ARBA00023136"/>
    </source>
</evidence>
<feature type="transmembrane region" description="Helical" evidence="7">
    <location>
        <begin position="953"/>
        <end position="975"/>
    </location>
</feature>
<dbReference type="InterPro" id="IPR045069">
    <property type="entry name" value="MATE_euk"/>
</dbReference>
<feature type="transmembrane region" description="Helical" evidence="7">
    <location>
        <begin position="226"/>
        <end position="245"/>
    </location>
</feature>
<accession>A0ABQ7NXS9</accession>
<feature type="transmembrane region" description="Helical" evidence="7">
    <location>
        <begin position="625"/>
        <end position="645"/>
    </location>
</feature>
<keyword evidence="4 7" id="KW-0812">Transmembrane</keyword>
<comment type="subcellular location">
    <subcellularLocation>
        <location evidence="1">Membrane</location>
        <topology evidence="1">Multi-pass membrane protein</topology>
    </subcellularLocation>
</comment>
<sequence>MADRINTAAPLLTDHEGGGNCRGRRSSSWVQKLIDVEESKAQIMYSLPMIFTNLFIYCIPLTSVMFASHLGQLELAGATLANSWATVTGFAFMTGLSGALETLCGQGFGAKSYRMLGIHLQSSCIVSLVFTILISIFWFFTEPVFGLIGQDPNISRQAALYMKYQAPGLLAYGFLQSIVRFCQTQSIVTPLVIFSFVPLVINIGIAYVLVYLAGLGFIGAPIATSISLWIAFLSLGTYVICSDNFKETWTGFSLEPFSYVVINLTLSLPSAAMFGILGVRDTCVLGSVNTESISYMLTYGLSAAASTRVSNELGAGNVQGAKKATSVTVKLSLVLAFGVVLALLVGHDGWVGLFSNSPVIKEEFASLRFFLAASITLDSIQGVLSGVARGCGWQHVVTVINLGTFYLIGMPIAAFCGFKLKLYAKVLSYEIGFVDWFDKWNIFPIFITLAYDNFPEVDKDKCVGLKIVSEVGKAKCFGLKIMRTNLSSNPIPEVYLFPWHYITQGKGFPLGLSTTILSSSHSQVSPATEFRKKMLHQEDSVTDPPITKSPQLLDDHEDGGDDGERIRSSWVQKVINLEESKAQIIYALPVIFTNLFIYCIPLTSVMFASHLGQLELAGATLANSWATVTGVTFMIGLSGALETLCGQGFGAKNYRMLGLHLQSSCIVSLVFAIFISIFWFYTESVLRLVGQDPNISKQAALYMKYQAPGLLACGFLQNILRFCQTQSIVTPLVIFSIVPLVINIGIAYVLVYIAGLGFIGASIATSISTWIAFLSLGTYVICSVKFKETWTGFSLESFRLMPNPEITTSLVAICVNTEAVSYILTCGLSAAASTRVSNELGAGNVKGAKKATSVTVKLSLVLALGLVVALLVGHDGWVGLFSSSHVIKKEFTSLRFFLAATITLDTVQSVLSGVARGCGWQRVVTLINLGTFYLIGMPIAAFCGFKLKLYAKGLWIGMVSGIFCQCSSLLLMTIFRKWKKLDTPV</sequence>
<keyword evidence="5 7" id="KW-1133">Transmembrane helix</keyword>
<evidence type="ECO:0000256" key="8">
    <source>
        <dbReference type="SAM" id="MobiDB-lite"/>
    </source>
</evidence>
<keyword evidence="10" id="KW-1185">Reference proteome</keyword>
<dbReference type="Pfam" id="PF01554">
    <property type="entry name" value="MatE"/>
    <property type="match status" value="4"/>
</dbReference>
<proteinExistence type="inferred from homology"/>
<feature type="transmembrane region" description="Helical" evidence="7">
    <location>
        <begin position="257"/>
        <end position="279"/>
    </location>
</feature>
<evidence type="ECO:0000256" key="5">
    <source>
        <dbReference type="ARBA" id="ARBA00022989"/>
    </source>
</evidence>
<evidence type="ECO:0000313" key="10">
    <source>
        <dbReference type="Proteomes" id="UP000823674"/>
    </source>
</evidence>
<feature type="transmembrane region" description="Helical" evidence="7">
    <location>
        <begin position="701"/>
        <end position="720"/>
    </location>
</feature>
<evidence type="ECO:0000256" key="7">
    <source>
        <dbReference type="RuleBase" id="RU004914"/>
    </source>
</evidence>
<dbReference type="PANTHER" id="PTHR11206">
    <property type="entry name" value="MULTIDRUG RESISTANCE PROTEIN"/>
    <property type="match status" value="1"/>
</dbReference>
<comment type="similarity">
    <text evidence="2 7">Belongs to the multi antimicrobial extrusion (MATE) (TC 2.A.66.1) family.</text>
</comment>
<evidence type="ECO:0000256" key="2">
    <source>
        <dbReference type="ARBA" id="ARBA00010199"/>
    </source>
</evidence>
<feature type="transmembrane region" description="Helical" evidence="7">
    <location>
        <begin position="191"/>
        <end position="214"/>
    </location>
</feature>
<evidence type="ECO:0000313" key="9">
    <source>
        <dbReference type="EMBL" id="KAG5415643.1"/>
    </source>
</evidence>
<name>A0ABQ7NXS9_BRACM</name>
<gene>
    <name evidence="9" type="primary">A01p042480.1_BraROA</name>
    <name evidence="9" type="ORF">IGI04_003210</name>
</gene>
<feature type="transmembrane region" description="Helical" evidence="7">
    <location>
        <begin position="584"/>
        <end position="605"/>
    </location>
</feature>
<feature type="transmembrane region" description="Helical" evidence="7">
    <location>
        <begin position="926"/>
        <end position="947"/>
    </location>
</feature>
<feature type="transmembrane region" description="Helical" evidence="7">
    <location>
        <begin position="759"/>
        <end position="782"/>
    </location>
</feature>
<feature type="transmembrane region" description="Helical" evidence="7">
    <location>
        <begin position="116"/>
        <end position="140"/>
    </location>
</feature>
<feature type="transmembrane region" description="Helical" evidence="7">
    <location>
        <begin position="83"/>
        <end position="104"/>
    </location>
</feature>